<evidence type="ECO:0000256" key="4">
    <source>
        <dbReference type="ARBA" id="ARBA00022989"/>
    </source>
</evidence>
<dbReference type="PANTHER" id="PTHR16172">
    <property type="entry name" value="MAJOR FACILITATOR SUPERFAMILY DOMAIN-CONTAINING PROTEIN 6-LIKE"/>
    <property type="match status" value="1"/>
</dbReference>
<keyword evidence="3 7" id="KW-0812">Transmembrane</keyword>
<evidence type="ECO:0000313" key="9">
    <source>
        <dbReference type="EMBL" id="CAJ0926652.1"/>
    </source>
</evidence>
<dbReference type="Pfam" id="PF12832">
    <property type="entry name" value="MFS_1_like"/>
    <property type="match status" value="1"/>
</dbReference>
<comment type="subcellular location">
    <subcellularLocation>
        <location evidence="1">Membrane</location>
        <topology evidence="1">Multi-pass membrane protein</topology>
    </subcellularLocation>
</comment>
<dbReference type="InterPro" id="IPR051717">
    <property type="entry name" value="MFS_MFSD6"/>
</dbReference>
<dbReference type="Proteomes" id="UP001176940">
    <property type="component" value="Unassembled WGS sequence"/>
</dbReference>
<dbReference type="Gene3D" id="1.20.1250.20">
    <property type="entry name" value="MFS general substrate transporter like domains"/>
    <property type="match status" value="2"/>
</dbReference>
<feature type="transmembrane region" description="Helical" evidence="7">
    <location>
        <begin position="495"/>
        <end position="518"/>
    </location>
</feature>
<feature type="transmembrane region" description="Helical" evidence="7">
    <location>
        <begin position="538"/>
        <end position="557"/>
    </location>
</feature>
<reference evidence="9" key="1">
    <citation type="submission" date="2023-07" db="EMBL/GenBank/DDBJ databases">
        <authorList>
            <person name="Stuckert A."/>
        </authorList>
    </citation>
    <scope>NUCLEOTIDE SEQUENCE</scope>
</reference>
<evidence type="ECO:0000256" key="7">
    <source>
        <dbReference type="SAM" id="Phobius"/>
    </source>
</evidence>
<accession>A0ABN9KYS9</accession>
<feature type="transmembrane region" description="Helical" evidence="7">
    <location>
        <begin position="382"/>
        <end position="403"/>
    </location>
</feature>
<sequence length="724" mass="80710">MIASQYSGIAIGRAVFRVSAAIGTFSAASPFGEYDTIGSDFGKNHGCESRLLQKIRQFFHICHVTDHLRQQDSIATGSVPQDWRIANVVPISKKGSKSEPGNYRPDSWTRHFPTKNMSVTKQWDINKALAIASLFHFFHGIGKFCLIPFLTIFFRYLGLSPPLVGIIIGLKHMIHVFWAPFCSYMAKTNSKRRLLITTSLLLSAGVGITFTLFPPLERDMVLRYCNVSLPWNQKVTTSGAIDVELFGPEDKTSFLLPEGTSTSQPEPVLFTEHWTMEDTTVENGDTTETTFAISTLSTLLETNTPGQKKLKPKTKPTSTNSRENTTSHNSEVLSNSSQVDSDSTLIPSPNPISSNHSVHKKVRDVSLGIPVLEHFLDNEHRILLVVLGMVMIWAIFSAPLKWTTDDSLYEYLDFVDATDRHGKVWIWSHMGACIGSCAIVLLMENLSCFLMADIPRIYLHFYGYSAFMLITMILATFYPIHVSKKTEHSNKTMKALALIGSDGQVILLTITVFLTGAIWSTAHNFLFWQMQDVGSTELYMGISVSLAILSEVVLHFFRGKMLRAISLKWTVVTGLGCLALQMVYYSFLWTPWAVLPIQVLSAFSNGALVWAVNAQANDVATPGTERALQLVLHCLSHDCGASLGSFASGFIVSGFSLPILFQACSITLLLWIALFLLVHPRLPHIKKINYSRLLAADNSDLSDTDDDQERDWLVKAMKDDCKKW</sequence>
<feature type="region of interest" description="Disordered" evidence="6">
    <location>
        <begin position="303"/>
        <end position="357"/>
    </location>
</feature>
<feature type="transmembrane region" description="Helical" evidence="7">
    <location>
        <begin position="462"/>
        <end position="483"/>
    </location>
</feature>
<feature type="transmembrane region" description="Helical" evidence="7">
    <location>
        <begin position="569"/>
        <end position="587"/>
    </location>
</feature>
<feature type="transmembrane region" description="Helical" evidence="7">
    <location>
        <begin position="194"/>
        <end position="213"/>
    </location>
</feature>
<keyword evidence="4 7" id="KW-1133">Transmembrane helix</keyword>
<comment type="caution">
    <text evidence="9">The sequence shown here is derived from an EMBL/GenBank/DDBJ whole genome shotgun (WGS) entry which is preliminary data.</text>
</comment>
<dbReference type="PANTHER" id="PTHR16172:SF41">
    <property type="entry name" value="MAJOR FACILITATOR SUPERFAMILY DOMAIN-CONTAINING PROTEIN 6-LIKE"/>
    <property type="match status" value="1"/>
</dbReference>
<feature type="transmembrane region" description="Helical" evidence="7">
    <location>
        <begin position="424"/>
        <end position="442"/>
    </location>
</feature>
<evidence type="ECO:0000256" key="1">
    <source>
        <dbReference type="ARBA" id="ARBA00004141"/>
    </source>
</evidence>
<keyword evidence="5 7" id="KW-0472">Membrane</keyword>
<protein>
    <recommendedName>
        <fullName evidence="8">Major facilitator superfamily associated domain-containing protein</fullName>
    </recommendedName>
</protein>
<evidence type="ECO:0000256" key="5">
    <source>
        <dbReference type="ARBA" id="ARBA00023136"/>
    </source>
</evidence>
<feature type="compositionally biased region" description="Polar residues" evidence="6">
    <location>
        <begin position="318"/>
        <end position="345"/>
    </location>
</feature>
<proteinExistence type="inferred from homology"/>
<evidence type="ECO:0000256" key="3">
    <source>
        <dbReference type="ARBA" id="ARBA00022692"/>
    </source>
</evidence>
<feature type="transmembrane region" description="Helical" evidence="7">
    <location>
        <begin position="163"/>
        <end position="182"/>
    </location>
</feature>
<evidence type="ECO:0000256" key="6">
    <source>
        <dbReference type="SAM" id="MobiDB-lite"/>
    </source>
</evidence>
<dbReference type="InterPro" id="IPR024989">
    <property type="entry name" value="MFS_assoc_dom"/>
</dbReference>
<dbReference type="SUPFAM" id="SSF103473">
    <property type="entry name" value="MFS general substrate transporter"/>
    <property type="match status" value="1"/>
</dbReference>
<feature type="transmembrane region" description="Helical" evidence="7">
    <location>
        <begin position="128"/>
        <end position="157"/>
    </location>
</feature>
<dbReference type="InterPro" id="IPR036259">
    <property type="entry name" value="MFS_trans_sf"/>
</dbReference>
<feature type="domain" description="Major facilitator superfamily associated" evidence="8">
    <location>
        <begin position="134"/>
        <end position="663"/>
    </location>
</feature>
<evidence type="ECO:0000313" key="10">
    <source>
        <dbReference type="Proteomes" id="UP001176940"/>
    </source>
</evidence>
<evidence type="ECO:0000256" key="2">
    <source>
        <dbReference type="ARBA" id="ARBA00005241"/>
    </source>
</evidence>
<comment type="similarity">
    <text evidence="2">Belongs to the major facilitator superfamily. MFSD6 family.</text>
</comment>
<evidence type="ECO:0000259" key="8">
    <source>
        <dbReference type="Pfam" id="PF12832"/>
    </source>
</evidence>
<name>A0ABN9KYS9_9NEOB</name>
<feature type="transmembrane region" description="Helical" evidence="7">
    <location>
        <begin position="659"/>
        <end position="678"/>
    </location>
</feature>
<dbReference type="EMBL" id="CAUEEQ010004113">
    <property type="protein sequence ID" value="CAJ0926652.1"/>
    <property type="molecule type" value="Genomic_DNA"/>
</dbReference>
<gene>
    <name evidence="9" type="ORF">RIMI_LOCUS2841984</name>
</gene>
<dbReference type="CDD" id="cd17479">
    <property type="entry name" value="MFS_MFSD6L"/>
    <property type="match status" value="1"/>
</dbReference>
<organism evidence="9 10">
    <name type="scientific">Ranitomeya imitator</name>
    <name type="common">mimic poison frog</name>
    <dbReference type="NCBI Taxonomy" id="111125"/>
    <lineage>
        <taxon>Eukaryota</taxon>
        <taxon>Metazoa</taxon>
        <taxon>Chordata</taxon>
        <taxon>Craniata</taxon>
        <taxon>Vertebrata</taxon>
        <taxon>Euteleostomi</taxon>
        <taxon>Amphibia</taxon>
        <taxon>Batrachia</taxon>
        <taxon>Anura</taxon>
        <taxon>Neobatrachia</taxon>
        <taxon>Hyloidea</taxon>
        <taxon>Dendrobatidae</taxon>
        <taxon>Dendrobatinae</taxon>
        <taxon>Ranitomeya</taxon>
    </lineage>
</organism>
<keyword evidence="10" id="KW-1185">Reference proteome</keyword>